<gene>
    <name evidence="2" type="ORF">ACFQL7_21775</name>
</gene>
<dbReference type="GeneID" id="76201850"/>
<keyword evidence="3" id="KW-1185">Reference proteome</keyword>
<reference evidence="2 3" key="1">
    <citation type="journal article" date="2019" name="Int. J. Syst. Evol. Microbiol.">
        <title>The Global Catalogue of Microorganisms (GCM) 10K type strain sequencing project: providing services to taxonomists for standard genome sequencing and annotation.</title>
        <authorList>
            <consortium name="The Broad Institute Genomics Platform"/>
            <consortium name="The Broad Institute Genome Sequencing Center for Infectious Disease"/>
            <person name="Wu L."/>
            <person name="Ma J."/>
        </authorList>
    </citation>
    <scope>NUCLEOTIDE SEQUENCE [LARGE SCALE GENOMIC DNA]</scope>
    <source>
        <strain evidence="2 3">RDMS1</strain>
    </source>
</reference>
<evidence type="ECO:0000313" key="3">
    <source>
        <dbReference type="Proteomes" id="UP001596417"/>
    </source>
</evidence>
<proteinExistence type="predicted"/>
<accession>A0ABD5YW73</accession>
<feature type="transmembrane region" description="Helical" evidence="1">
    <location>
        <begin position="104"/>
        <end position="127"/>
    </location>
</feature>
<comment type="caution">
    <text evidence="2">The sequence shown here is derived from an EMBL/GenBank/DDBJ whole genome shotgun (WGS) entry which is preliminary data.</text>
</comment>
<feature type="transmembrane region" description="Helical" evidence="1">
    <location>
        <begin position="39"/>
        <end position="58"/>
    </location>
</feature>
<evidence type="ECO:0000313" key="2">
    <source>
        <dbReference type="EMBL" id="MFC7192182.1"/>
    </source>
</evidence>
<dbReference type="AlphaFoldDB" id="A0ABD5YW73"/>
<protein>
    <submittedName>
        <fullName evidence="2">Uncharacterized protein</fullName>
    </submittedName>
</protein>
<name>A0ABD5YW73_9EURY</name>
<dbReference type="Proteomes" id="UP001596417">
    <property type="component" value="Unassembled WGS sequence"/>
</dbReference>
<feature type="transmembrane region" description="Helical" evidence="1">
    <location>
        <begin position="169"/>
        <end position="193"/>
    </location>
</feature>
<dbReference type="RefSeq" id="WP_264556267.1">
    <property type="nucleotide sequence ID" value="NZ_CP109980.1"/>
</dbReference>
<feature type="transmembrane region" description="Helical" evidence="1">
    <location>
        <begin position="214"/>
        <end position="232"/>
    </location>
</feature>
<feature type="transmembrane region" description="Helical" evidence="1">
    <location>
        <begin position="238"/>
        <end position="256"/>
    </location>
</feature>
<evidence type="ECO:0000256" key="1">
    <source>
        <dbReference type="SAM" id="Phobius"/>
    </source>
</evidence>
<keyword evidence="1" id="KW-0812">Transmembrane</keyword>
<feature type="transmembrane region" description="Helical" evidence="1">
    <location>
        <begin position="139"/>
        <end position="157"/>
    </location>
</feature>
<organism evidence="2 3">
    <name type="scientific">Halocatena marina</name>
    <dbReference type="NCBI Taxonomy" id="2934937"/>
    <lineage>
        <taxon>Archaea</taxon>
        <taxon>Methanobacteriati</taxon>
        <taxon>Methanobacteriota</taxon>
        <taxon>Stenosarchaea group</taxon>
        <taxon>Halobacteria</taxon>
        <taxon>Halobacteriales</taxon>
        <taxon>Natronomonadaceae</taxon>
        <taxon>Halocatena</taxon>
    </lineage>
</organism>
<keyword evidence="1" id="KW-0472">Membrane</keyword>
<keyword evidence="1" id="KW-1133">Transmembrane helix</keyword>
<sequence length="263" mass="28922">MTTESNDGTNTDPAMKHPNTSLRVRDILKTTGMRIRQDPVLCAPFAIVGLLVSVADWLRKQDPLPVTTPNWFEQTLTVQYSIFPMETARTVRRIDALFDLRLPYFLGAVTLELLVLLSVGVAGWMTITRALDGERRLDSLIRYLGILSMMVVFARLLGSPTLNIGSLPLGALVLFVVALVLIRLFLFPGLLAAGYQFTTVLKKSVRTSQGKQWTLFWLIVIIGLASGGLAHVPIAGGFLSAAVVAPIHAISLAILIQHDERYE</sequence>
<dbReference type="EMBL" id="JBHTAX010000004">
    <property type="protein sequence ID" value="MFC7192182.1"/>
    <property type="molecule type" value="Genomic_DNA"/>
</dbReference>